<dbReference type="UniPathway" id="UPA00560"/>
<comment type="caution">
    <text evidence="6">The sequence shown here is derived from an EMBL/GenBank/DDBJ whole genome shotgun (WGS) entry which is preliminary data.</text>
</comment>
<feature type="domain" description="BMC" evidence="5">
    <location>
        <begin position="4"/>
        <end position="57"/>
    </location>
</feature>
<organism evidence="6 8">
    <name type="scientific">Escherichia coli</name>
    <dbReference type="NCBI Taxonomy" id="562"/>
    <lineage>
        <taxon>Bacteria</taxon>
        <taxon>Pseudomonadati</taxon>
        <taxon>Pseudomonadota</taxon>
        <taxon>Gammaproteobacteria</taxon>
        <taxon>Enterobacterales</taxon>
        <taxon>Enterobacteriaceae</taxon>
        <taxon>Escherichia</taxon>
    </lineage>
</organism>
<dbReference type="SUPFAM" id="SSF143414">
    <property type="entry name" value="CcmK-like"/>
    <property type="match status" value="1"/>
</dbReference>
<evidence type="ECO:0000313" key="7">
    <source>
        <dbReference type="EMBL" id="MWT88042.1"/>
    </source>
</evidence>
<evidence type="ECO:0000256" key="4">
    <source>
        <dbReference type="PROSITE-ProRule" id="PRU01278"/>
    </source>
</evidence>
<dbReference type="InterPro" id="IPR044872">
    <property type="entry name" value="CcmK/CsoS1_BMC"/>
</dbReference>
<protein>
    <submittedName>
        <fullName evidence="6">BMC domain-containing protein</fullName>
    </submittedName>
</protein>
<dbReference type="AlphaFoldDB" id="A0A6L7CHG9"/>
<evidence type="ECO:0000256" key="3">
    <source>
        <dbReference type="ARBA" id="ARBA00024446"/>
    </source>
</evidence>
<keyword evidence="3" id="KW-1283">Bacterial microcompartment</keyword>
<dbReference type="Pfam" id="PF00936">
    <property type="entry name" value="BMC"/>
    <property type="match status" value="1"/>
</dbReference>
<dbReference type="EMBL" id="WTRN01001258">
    <property type="protein sequence ID" value="MWT88042.1"/>
    <property type="molecule type" value="Genomic_DNA"/>
</dbReference>
<dbReference type="InterPro" id="IPR000249">
    <property type="entry name" value="BMC_dom"/>
</dbReference>
<comment type="pathway">
    <text evidence="1">Amine and polyamine degradation; ethanolamine degradation.</text>
</comment>
<evidence type="ECO:0000313" key="6">
    <source>
        <dbReference type="EMBL" id="MWT88037.1"/>
    </source>
</evidence>
<dbReference type="InterPro" id="IPR020808">
    <property type="entry name" value="Bact_microcomp_CS"/>
</dbReference>
<feature type="non-terminal residue" evidence="6">
    <location>
        <position position="57"/>
    </location>
</feature>
<evidence type="ECO:0000313" key="8">
    <source>
        <dbReference type="Proteomes" id="UP000480485"/>
    </source>
</evidence>
<reference evidence="6 8" key="1">
    <citation type="submission" date="2019-12" db="EMBL/GenBank/DDBJ databases">
        <title>Enteriobacteria Tanzani isolates_8377-8380.</title>
        <authorList>
            <person name="Subbiah M."/>
            <person name="Call D."/>
        </authorList>
    </citation>
    <scope>NUCLEOTIDE SEQUENCE [LARGE SCALE GENOMIC DNA]</scope>
    <source>
        <strain evidence="6 8">8378wC7</strain>
    </source>
</reference>
<dbReference type="PROSITE" id="PS51930">
    <property type="entry name" value="BMC_2"/>
    <property type="match status" value="1"/>
</dbReference>
<sequence>MINALGLLEVDGMVAAIDAADAMLKAANVRLLSHEVLDPGRLTLVVEGDLAACRAAL</sequence>
<comment type="similarity">
    <text evidence="4">Belongs to the bacterial microcompartments protein family.</text>
</comment>
<name>A0A6L7CHG9_ECOLX</name>
<gene>
    <name evidence="6" type="ORF">GP954_23400</name>
    <name evidence="7" type="ORF">GP954_23425</name>
</gene>
<evidence type="ECO:0000256" key="1">
    <source>
        <dbReference type="ARBA" id="ARBA00005095"/>
    </source>
</evidence>
<proteinExistence type="inferred from homology"/>
<evidence type="ECO:0000259" key="5">
    <source>
        <dbReference type="PROSITE" id="PS51930"/>
    </source>
</evidence>
<dbReference type="GO" id="GO:0046336">
    <property type="term" value="P:ethanolamine catabolic process"/>
    <property type="evidence" value="ECO:0007669"/>
    <property type="project" value="UniProtKB-UniPathway"/>
</dbReference>
<dbReference type="CDD" id="cd07045">
    <property type="entry name" value="BMC_CcmK_like"/>
    <property type="match status" value="1"/>
</dbReference>
<dbReference type="Gene3D" id="3.30.70.1710">
    <property type="match status" value="1"/>
</dbReference>
<dbReference type="InterPro" id="IPR050575">
    <property type="entry name" value="BMC_shell"/>
</dbReference>
<dbReference type="PROSITE" id="PS01139">
    <property type="entry name" value="BMC_1"/>
    <property type="match status" value="1"/>
</dbReference>
<dbReference type="PANTHER" id="PTHR33941:SF6">
    <property type="entry name" value="BACTERIAL MICROCOMPARTMENT SHELL PROTEIN EUTK"/>
    <property type="match status" value="1"/>
</dbReference>
<accession>A0A6L7CHG9</accession>
<dbReference type="EMBL" id="WTRN01001255">
    <property type="protein sequence ID" value="MWT88037.1"/>
    <property type="molecule type" value="Genomic_DNA"/>
</dbReference>
<dbReference type="InterPro" id="IPR037233">
    <property type="entry name" value="CcmK-like_sf"/>
</dbReference>
<dbReference type="SMART" id="SM00877">
    <property type="entry name" value="BMC"/>
    <property type="match status" value="1"/>
</dbReference>
<dbReference type="PANTHER" id="PTHR33941">
    <property type="entry name" value="PROPANEDIOL UTILIZATION PROTEIN PDUA"/>
    <property type="match status" value="1"/>
</dbReference>
<evidence type="ECO:0000256" key="2">
    <source>
        <dbReference type="ARBA" id="ARBA00024322"/>
    </source>
</evidence>
<dbReference type="GO" id="GO:0031469">
    <property type="term" value="C:bacterial microcompartment"/>
    <property type="evidence" value="ECO:0007669"/>
    <property type="project" value="UniProtKB-SubCell"/>
</dbReference>
<comment type="subcellular location">
    <subcellularLocation>
        <location evidence="2">Bacterial microcompartment</location>
    </subcellularLocation>
</comment>
<dbReference type="Proteomes" id="UP000480485">
    <property type="component" value="Unassembled WGS sequence"/>
</dbReference>